<dbReference type="InterPro" id="IPR000887">
    <property type="entry name" value="Aldlse_KDPG_KHG"/>
</dbReference>
<comment type="similarity">
    <text evidence="2">Belongs to the KHG/KDPG aldolase family.</text>
</comment>
<comment type="subunit">
    <text evidence="3">Homotrimer.</text>
</comment>
<dbReference type="GO" id="GO:0016829">
    <property type="term" value="F:lyase activity"/>
    <property type="evidence" value="ECO:0007669"/>
    <property type="project" value="UniProtKB-KW"/>
</dbReference>
<dbReference type="AlphaFoldDB" id="A0A949JVZ2"/>
<dbReference type="PANTHER" id="PTHR30246">
    <property type="entry name" value="2-KETO-3-DEOXY-6-PHOSPHOGLUCONATE ALDOLASE"/>
    <property type="match status" value="1"/>
</dbReference>
<keyword evidence="7" id="KW-1185">Reference proteome</keyword>
<gene>
    <name evidence="6" type="ORF">KTH89_00735</name>
</gene>
<dbReference type="InterPro" id="IPR013785">
    <property type="entry name" value="Aldolase_TIM"/>
</dbReference>
<dbReference type="RefSeq" id="WP_238720259.1">
    <property type="nucleotide sequence ID" value="NZ_JAHQCW010000001.1"/>
</dbReference>
<evidence type="ECO:0000256" key="5">
    <source>
        <dbReference type="ARBA" id="ARBA00023277"/>
    </source>
</evidence>
<organism evidence="6 7">
    <name type="scientific">Diplocloster agilis</name>
    <dbReference type="NCBI Taxonomy" id="2850323"/>
    <lineage>
        <taxon>Bacteria</taxon>
        <taxon>Bacillati</taxon>
        <taxon>Bacillota</taxon>
        <taxon>Clostridia</taxon>
        <taxon>Lachnospirales</taxon>
        <taxon>Lachnospiraceae</taxon>
        <taxon>Diplocloster</taxon>
    </lineage>
</organism>
<dbReference type="Pfam" id="PF01081">
    <property type="entry name" value="Aldolase"/>
    <property type="match status" value="1"/>
</dbReference>
<evidence type="ECO:0000256" key="1">
    <source>
        <dbReference type="ARBA" id="ARBA00004761"/>
    </source>
</evidence>
<evidence type="ECO:0000313" key="7">
    <source>
        <dbReference type="Proteomes" id="UP000712157"/>
    </source>
</evidence>
<dbReference type="Proteomes" id="UP000712157">
    <property type="component" value="Unassembled WGS sequence"/>
</dbReference>
<evidence type="ECO:0000256" key="2">
    <source>
        <dbReference type="ARBA" id="ARBA00006906"/>
    </source>
</evidence>
<proteinExistence type="inferred from homology"/>
<keyword evidence="5" id="KW-0119">Carbohydrate metabolism</keyword>
<dbReference type="PANTHER" id="PTHR30246:SF1">
    <property type="entry name" value="2-DEHYDRO-3-DEOXY-6-PHOSPHOGALACTONATE ALDOLASE-RELATED"/>
    <property type="match status" value="1"/>
</dbReference>
<dbReference type="SUPFAM" id="SSF51569">
    <property type="entry name" value="Aldolase"/>
    <property type="match status" value="1"/>
</dbReference>
<accession>A0A949JVZ2</accession>
<evidence type="ECO:0000256" key="4">
    <source>
        <dbReference type="ARBA" id="ARBA00023239"/>
    </source>
</evidence>
<dbReference type="NCBIfam" id="TIGR01182">
    <property type="entry name" value="eda"/>
    <property type="match status" value="1"/>
</dbReference>
<reference evidence="6" key="1">
    <citation type="submission" date="2021-06" db="EMBL/GenBank/DDBJ databases">
        <title>Description of novel taxa of the family Lachnospiraceae.</title>
        <authorList>
            <person name="Chaplin A.V."/>
            <person name="Sokolova S.R."/>
            <person name="Pikina A.P."/>
            <person name="Korzhanova M."/>
            <person name="Belova V."/>
            <person name="Korostin D."/>
            <person name="Efimov B.A."/>
        </authorList>
    </citation>
    <scope>NUCLEOTIDE SEQUENCE</scope>
    <source>
        <strain evidence="6">ASD5720</strain>
    </source>
</reference>
<keyword evidence="4" id="KW-0456">Lyase</keyword>
<comment type="pathway">
    <text evidence="1">Carbohydrate acid metabolism.</text>
</comment>
<dbReference type="EMBL" id="JAHQCW010000001">
    <property type="protein sequence ID" value="MBU9735041.1"/>
    <property type="molecule type" value="Genomic_DNA"/>
</dbReference>
<dbReference type="Gene3D" id="3.20.20.70">
    <property type="entry name" value="Aldolase class I"/>
    <property type="match status" value="1"/>
</dbReference>
<sequence>MNRRQTLTNILDTGLVAILRGLDTQMALKTAEALYQAGVRAIEVTYPSKNATETIRQISEHFGNDLSVGAGTVLDEGTAVEAIRAGAQFVLAPDCNEDVIRTVKGYARVMVPGALTPTEALRCMRAGADMVKLFPASSLDADYIKNMKGPLPFIPFMAVGGIGLHNAAEFMQAGCCALGVGASLTPVDLLEIGEYDRITEIAVEYLQLLMKYKKWR</sequence>
<evidence type="ECO:0000313" key="6">
    <source>
        <dbReference type="EMBL" id="MBU9735041.1"/>
    </source>
</evidence>
<dbReference type="CDD" id="cd00452">
    <property type="entry name" value="KDPG_aldolase"/>
    <property type="match status" value="1"/>
</dbReference>
<name>A0A949JVZ2_9FIRM</name>
<protein>
    <submittedName>
        <fullName evidence="6">Bifunctional 4-hydroxy-2-oxoglutarate aldolase/2-dehydro-3-deoxy-phosphogluconate aldolase</fullName>
    </submittedName>
</protein>
<comment type="caution">
    <text evidence="6">The sequence shown here is derived from an EMBL/GenBank/DDBJ whole genome shotgun (WGS) entry which is preliminary data.</text>
</comment>
<evidence type="ECO:0000256" key="3">
    <source>
        <dbReference type="ARBA" id="ARBA00011233"/>
    </source>
</evidence>